<evidence type="ECO:0000313" key="2">
    <source>
        <dbReference type="Proteomes" id="UP001163823"/>
    </source>
</evidence>
<gene>
    <name evidence="1" type="ORF">O6P43_027713</name>
</gene>
<keyword evidence="2" id="KW-1185">Reference proteome</keyword>
<accession>A0AAD7L6F2</accession>
<reference evidence="1" key="1">
    <citation type="journal article" date="2023" name="Science">
        <title>Elucidation of the pathway for biosynthesis of saponin adjuvants from the soapbark tree.</title>
        <authorList>
            <person name="Reed J."/>
            <person name="Orme A."/>
            <person name="El-Demerdash A."/>
            <person name="Owen C."/>
            <person name="Martin L.B.B."/>
            <person name="Misra R.C."/>
            <person name="Kikuchi S."/>
            <person name="Rejzek M."/>
            <person name="Martin A.C."/>
            <person name="Harkess A."/>
            <person name="Leebens-Mack J."/>
            <person name="Louveau T."/>
            <person name="Stephenson M.J."/>
            <person name="Osbourn A."/>
        </authorList>
    </citation>
    <scope>NUCLEOTIDE SEQUENCE</scope>
    <source>
        <strain evidence="1">S10</strain>
    </source>
</reference>
<organism evidence="1 2">
    <name type="scientific">Quillaja saponaria</name>
    <name type="common">Soap bark tree</name>
    <dbReference type="NCBI Taxonomy" id="32244"/>
    <lineage>
        <taxon>Eukaryota</taxon>
        <taxon>Viridiplantae</taxon>
        <taxon>Streptophyta</taxon>
        <taxon>Embryophyta</taxon>
        <taxon>Tracheophyta</taxon>
        <taxon>Spermatophyta</taxon>
        <taxon>Magnoliopsida</taxon>
        <taxon>eudicotyledons</taxon>
        <taxon>Gunneridae</taxon>
        <taxon>Pentapetalae</taxon>
        <taxon>rosids</taxon>
        <taxon>fabids</taxon>
        <taxon>Fabales</taxon>
        <taxon>Quillajaceae</taxon>
        <taxon>Quillaja</taxon>
    </lineage>
</organism>
<proteinExistence type="predicted"/>
<comment type="caution">
    <text evidence="1">The sequence shown here is derived from an EMBL/GenBank/DDBJ whole genome shotgun (WGS) entry which is preliminary data.</text>
</comment>
<dbReference type="EMBL" id="JARAOO010000011">
    <property type="protein sequence ID" value="KAJ7951706.1"/>
    <property type="molecule type" value="Genomic_DNA"/>
</dbReference>
<protein>
    <submittedName>
        <fullName evidence="1">Retrovirus-related Pol polyprotein from transposon TNT 1-94</fullName>
    </submittedName>
</protein>
<dbReference type="KEGG" id="qsa:O6P43_027713"/>
<name>A0AAD7L6F2_QUISA</name>
<dbReference type="Proteomes" id="UP001163823">
    <property type="component" value="Chromosome 11"/>
</dbReference>
<dbReference type="CDD" id="cd09272">
    <property type="entry name" value="RNase_HI_RT_Ty1"/>
    <property type="match status" value="1"/>
</dbReference>
<sequence length="117" mass="13452">MLIDFAFTSLFGCRLDLCYDNLGATFLTANPVFHARTKHVAIDFHFVREKVAHKDLQVCFLFTVDQIVDILTRPLSSQRFGFLRAKLTVLPAQFRLLGRDKDKNEKQKQSPILLLPT</sequence>
<dbReference type="AlphaFoldDB" id="A0AAD7L6F2"/>
<evidence type="ECO:0000313" key="1">
    <source>
        <dbReference type="EMBL" id="KAJ7951706.1"/>
    </source>
</evidence>